<keyword evidence="1 3" id="KW-0547">Nucleotide-binding</keyword>
<dbReference type="GO" id="GO:0005829">
    <property type="term" value="C:cytosol"/>
    <property type="evidence" value="ECO:0007669"/>
    <property type="project" value="TreeGrafter"/>
</dbReference>
<dbReference type="OrthoDB" id="9801447at2"/>
<dbReference type="CDD" id="cd11740">
    <property type="entry name" value="YajQ_like"/>
    <property type="match status" value="1"/>
</dbReference>
<comment type="similarity">
    <text evidence="2 3">Belongs to the YajQ family.</text>
</comment>
<evidence type="ECO:0000256" key="3">
    <source>
        <dbReference type="HAMAP-Rule" id="MF_00632"/>
    </source>
</evidence>
<comment type="function">
    <text evidence="3">Nucleotide-binding protein.</text>
</comment>
<dbReference type="InterPro" id="IPR035570">
    <property type="entry name" value="UPF0234_N"/>
</dbReference>
<reference evidence="4 5" key="1">
    <citation type="submission" date="2012-06" db="EMBL/GenBank/DDBJ databases">
        <title>Finished chromosome of genome of Oscillatoria acuminata PCC 6304.</title>
        <authorList>
            <consortium name="US DOE Joint Genome Institute"/>
            <person name="Gugger M."/>
            <person name="Coursin T."/>
            <person name="Rippka R."/>
            <person name="Tandeau De Marsac N."/>
            <person name="Huntemann M."/>
            <person name="Wei C.-L."/>
            <person name="Han J."/>
            <person name="Detter J.C."/>
            <person name="Han C."/>
            <person name="Tapia R."/>
            <person name="Davenport K."/>
            <person name="Daligault H."/>
            <person name="Erkkila T."/>
            <person name="Gu W."/>
            <person name="Munk A.C.C."/>
            <person name="Teshima H."/>
            <person name="Xu Y."/>
            <person name="Chain P."/>
            <person name="Chen A."/>
            <person name="Krypides N."/>
            <person name="Mavromatis K."/>
            <person name="Markowitz V."/>
            <person name="Szeto E."/>
            <person name="Ivanova N."/>
            <person name="Mikhailova N."/>
            <person name="Ovchinnikova G."/>
            <person name="Pagani I."/>
            <person name="Pati A."/>
            <person name="Goodwin L."/>
            <person name="Peters L."/>
            <person name="Pitluck S."/>
            <person name="Woyke T."/>
            <person name="Kerfeld C."/>
        </authorList>
    </citation>
    <scope>NUCLEOTIDE SEQUENCE [LARGE SCALE GENOMIC DNA]</scope>
    <source>
        <strain evidence="4 5">PCC 6304</strain>
    </source>
</reference>
<dbReference type="HOGENOM" id="CLU_099839_0_0_3"/>
<dbReference type="PATRIC" id="fig|56110.3.peg.5704"/>
<dbReference type="PANTHER" id="PTHR30476">
    <property type="entry name" value="UPF0234 PROTEIN YAJQ"/>
    <property type="match status" value="1"/>
</dbReference>
<dbReference type="Pfam" id="PF04461">
    <property type="entry name" value="YajQ"/>
    <property type="match status" value="1"/>
</dbReference>
<dbReference type="Proteomes" id="UP000010367">
    <property type="component" value="Chromosome"/>
</dbReference>
<evidence type="ECO:0000313" key="4">
    <source>
        <dbReference type="EMBL" id="AFY84203.1"/>
    </source>
</evidence>
<name>K9TP62_9CYAN</name>
<keyword evidence="5" id="KW-1185">Reference proteome</keyword>
<dbReference type="SUPFAM" id="SSF89963">
    <property type="entry name" value="YajQ-like"/>
    <property type="match status" value="2"/>
</dbReference>
<proteinExistence type="inferred from homology"/>
<dbReference type="AlphaFoldDB" id="K9TP62"/>
<dbReference type="PANTHER" id="PTHR30476:SF0">
    <property type="entry name" value="UPF0234 PROTEIN YAJQ"/>
    <property type="match status" value="1"/>
</dbReference>
<dbReference type="InterPro" id="IPR036183">
    <property type="entry name" value="YajQ-like_sf"/>
</dbReference>
<dbReference type="EMBL" id="CP003607">
    <property type="protein sequence ID" value="AFY84203.1"/>
    <property type="molecule type" value="Genomic_DNA"/>
</dbReference>
<dbReference type="FunCoup" id="K9TP62">
    <property type="interactions" value="109"/>
</dbReference>
<dbReference type="InterPro" id="IPR007551">
    <property type="entry name" value="YajQ/Smlt4090-like"/>
</dbReference>
<dbReference type="STRING" id="56110.Oscil6304_4691"/>
<dbReference type="InterPro" id="IPR035571">
    <property type="entry name" value="UPF0234-like_C"/>
</dbReference>
<dbReference type="GO" id="GO:0000166">
    <property type="term" value="F:nucleotide binding"/>
    <property type="evidence" value="ECO:0007669"/>
    <property type="project" value="UniProtKB-UniRule"/>
</dbReference>
<sequence length="163" mass="18588">MASTYSFDIVSDFDRQELVNTIDQTNREITSRYDLKDTNTTVELGDDEIVINTNSNMTLEAVQSVLQQKAVKRNLSLKIFEYGKEETASGNRIRQVIKLKKGIAQEVGKQITKLLRDELKKVQGSIQGDAVRVSSKSKDDLQEAMQLIKQEDWPVALQFTNYR</sequence>
<gene>
    <name evidence="4" type="ORF">Oscil6304_4691</name>
</gene>
<dbReference type="RefSeq" id="WP_015150822.1">
    <property type="nucleotide sequence ID" value="NC_019693.1"/>
</dbReference>
<dbReference type="HAMAP" id="MF_00632">
    <property type="entry name" value="UPF0234"/>
    <property type="match status" value="1"/>
</dbReference>
<dbReference type="InParanoid" id="K9TP62"/>
<protein>
    <recommendedName>
        <fullName evidence="3">Nucleotide-binding protein Oscil6304_4691</fullName>
    </recommendedName>
</protein>
<dbReference type="eggNOG" id="COG1666">
    <property type="taxonomic scope" value="Bacteria"/>
</dbReference>
<accession>K9TP62</accession>
<dbReference type="KEGG" id="oac:Oscil6304_4691"/>
<evidence type="ECO:0000256" key="1">
    <source>
        <dbReference type="ARBA" id="ARBA00022741"/>
    </source>
</evidence>
<organism evidence="4 5">
    <name type="scientific">Oscillatoria acuminata PCC 6304</name>
    <dbReference type="NCBI Taxonomy" id="56110"/>
    <lineage>
        <taxon>Bacteria</taxon>
        <taxon>Bacillati</taxon>
        <taxon>Cyanobacteriota</taxon>
        <taxon>Cyanophyceae</taxon>
        <taxon>Oscillatoriophycideae</taxon>
        <taxon>Oscillatoriales</taxon>
        <taxon>Oscillatoriaceae</taxon>
        <taxon>Oscillatoria</taxon>
    </lineage>
</organism>
<evidence type="ECO:0000256" key="2">
    <source>
        <dbReference type="ARBA" id="ARBA00093450"/>
    </source>
</evidence>
<dbReference type="Gene3D" id="3.30.70.860">
    <property type="match status" value="1"/>
</dbReference>
<evidence type="ECO:0000313" key="5">
    <source>
        <dbReference type="Proteomes" id="UP000010367"/>
    </source>
</evidence>
<dbReference type="NCBIfam" id="NF003819">
    <property type="entry name" value="PRK05412.1"/>
    <property type="match status" value="1"/>
</dbReference>
<dbReference type="Gene3D" id="3.30.70.990">
    <property type="entry name" value="YajQ-like, domain 2"/>
    <property type="match status" value="1"/>
</dbReference>